<organism evidence="1 2">
    <name type="scientific">Thalassospira indica</name>
    <dbReference type="NCBI Taxonomy" id="1891279"/>
    <lineage>
        <taxon>Bacteria</taxon>
        <taxon>Pseudomonadati</taxon>
        <taxon>Pseudomonadota</taxon>
        <taxon>Alphaproteobacteria</taxon>
        <taxon>Rhodospirillales</taxon>
        <taxon>Thalassospiraceae</taxon>
        <taxon>Thalassospira</taxon>
    </lineage>
</organism>
<dbReference type="EMBL" id="CP031555">
    <property type="protein sequence ID" value="AXO15684.1"/>
    <property type="molecule type" value="Genomic_DNA"/>
</dbReference>
<name>A0ABM6Y153_9PROT</name>
<accession>A0ABM6Y153</accession>
<gene>
    <name evidence="1" type="ORF">DY252_16745</name>
</gene>
<dbReference type="RefSeq" id="WP_064788474.1">
    <property type="nucleotide sequence ID" value="NZ_CP031555.1"/>
</dbReference>
<evidence type="ECO:0000313" key="2">
    <source>
        <dbReference type="Proteomes" id="UP000256971"/>
    </source>
</evidence>
<sequence length="553" mass="60847">MWNIDLTNLLTATITNVNRANVIKFNNSWVHAGTNNNVHDFVMVYRAMVYHPFANPAPVLPGQAGTPWAAGWRGATGNATVEATVPNVRTNRYFDGVGVAHIQIDTTQNVPQNAIAVVNDTILEDTDGFEDPRIFSAYGQYYLHSHRYQPDPTRAAPAPADPVYDDQGNVVQAVAGNTLCVKVNELTIDLVNHQHALGPGRFYGLNVSTQMEKNYGFFEKNNYLCAVYGLTQRGNPLTVFQTQQNGNSGNALFATAVNGDLRCNSTQPNSGGMVLDVENYINDMHPGAMPLVMFSSSGPLIPNPANNNTRIGVGHVKILHPILYKYASFLADLILHIASPGQANIPNPPANRSAAITAYRNNNGFADSVDQYFAAHLGCGDNLFAQSYNNPATQADRTAVLNALQRRLLRSSLADVVLTAWNDANGIVMPWGNNRFAWATGILANPAGNALILHPMAFYFSFFYELDMNNDSLVRLSNAWLVHDQANPAYLQFAENVAPLGGDLIMGFGENDNRVKFWRLSGNEYNQKMIHVPQNFNRADFQFLRQGIQQTVL</sequence>
<dbReference type="Proteomes" id="UP000256971">
    <property type="component" value="Chromosome"/>
</dbReference>
<protein>
    <submittedName>
        <fullName evidence="1">Uncharacterized protein</fullName>
    </submittedName>
</protein>
<evidence type="ECO:0000313" key="1">
    <source>
        <dbReference type="EMBL" id="AXO15684.1"/>
    </source>
</evidence>
<reference evidence="1 2" key="1">
    <citation type="submission" date="2018-08" db="EMBL/GenBank/DDBJ databases">
        <title>Complete genome sequence of type strain Thalassospira indica MCCC 1A01103T, isolated from isolated from deep seawater of the Indian Ocean.</title>
        <authorList>
            <person name="Liu Y."/>
        </authorList>
    </citation>
    <scope>NUCLEOTIDE SEQUENCE [LARGE SCALE GENOMIC DNA]</scope>
    <source>
        <strain evidence="1 2">PB8BT</strain>
    </source>
</reference>
<proteinExistence type="predicted"/>
<keyword evidence="2" id="KW-1185">Reference proteome</keyword>